<dbReference type="InterPro" id="IPR002938">
    <property type="entry name" value="FAD-bd"/>
</dbReference>
<dbReference type="GeneID" id="65090037"/>
<dbReference type="PRINTS" id="PR00420">
    <property type="entry name" value="RNGMNOXGNASE"/>
</dbReference>
<evidence type="ECO:0000256" key="4">
    <source>
        <dbReference type="ARBA" id="ARBA00023033"/>
    </source>
</evidence>
<evidence type="ECO:0000256" key="1">
    <source>
        <dbReference type="ARBA" id="ARBA00022630"/>
    </source>
</evidence>
<dbReference type="EMBL" id="FCQH01000016">
    <property type="protein sequence ID" value="CVL05356.1"/>
    <property type="molecule type" value="Genomic_DNA"/>
</dbReference>
<dbReference type="PANTHER" id="PTHR46972:SF1">
    <property type="entry name" value="FAD DEPENDENT OXIDOREDUCTASE DOMAIN-CONTAINING PROTEIN"/>
    <property type="match status" value="1"/>
</dbReference>
<comment type="caution">
    <text evidence="7">The sequence shown here is derived from an EMBL/GenBank/DDBJ whole genome shotgun (WGS) entry which is preliminary data.</text>
</comment>
<proteinExistence type="predicted"/>
<sequence>MTAEEAHFLENKSIIVAGAGMAGLAFGISLRKRWNQKVSPPKITIYDRDSRHPDLRRQGYSLAINGMEQDGGLQILEKLGLLHRVIEKATPGTDSMPFKIWDKDWNELIAVPAKPYGDVPVARLRILRASLREILIEEAENLGISIRWQSQCLGVKLLDDCRLSVTVSSQNKPEHLIDCDLLIAADGAHSKIRASLLPDDQLHYAGATQIGGLAVFSQGIPNPLADSWGIMASGYGNSCFVSPFEGKTVIWAFSKAEEMPAQATGGDGRALLDEVRQHCSEIAEPFASLINATDPSTAFAIPARDKKPFSHEDVLPGVVFIGDSNHAVSPFAGNGANMALADGWDLAEFLLASDSIGNAVAAYDKVSVPRAQKTLNSSHWRISIANLEGITFAIFRRILQVGGLLKWIAGR</sequence>
<keyword evidence="1" id="KW-0285">Flavoprotein</keyword>
<keyword evidence="5" id="KW-0472">Membrane</keyword>
<keyword evidence="5" id="KW-0812">Transmembrane</keyword>
<evidence type="ECO:0000256" key="5">
    <source>
        <dbReference type="SAM" id="Phobius"/>
    </source>
</evidence>
<keyword evidence="5" id="KW-1133">Transmembrane helix</keyword>
<dbReference type="PANTHER" id="PTHR46972">
    <property type="entry name" value="MONOOXYGENASE ASQM-RELATED"/>
    <property type="match status" value="1"/>
</dbReference>
<evidence type="ECO:0000313" key="8">
    <source>
        <dbReference type="Proteomes" id="UP000184255"/>
    </source>
</evidence>
<feature type="domain" description="FAD-binding" evidence="6">
    <location>
        <begin position="14"/>
        <end position="352"/>
    </location>
</feature>
<dbReference type="AlphaFoldDB" id="A0A1L7UE01"/>
<dbReference type="VEuPathDB" id="FungiDB:FMAN_10784"/>
<feature type="transmembrane region" description="Helical" evidence="5">
    <location>
        <begin position="12"/>
        <end position="30"/>
    </location>
</feature>
<protein>
    <recommendedName>
        <fullName evidence="6">FAD-binding domain-containing protein</fullName>
    </recommendedName>
</protein>
<evidence type="ECO:0000259" key="6">
    <source>
        <dbReference type="Pfam" id="PF01494"/>
    </source>
</evidence>
<dbReference type="SUPFAM" id="SSF51905">
    <property type="entry name" value="FAD/NAD(P)-binding domain"/>
    <property type="match status" value="1"/>
</dbReference>
<keyword evidence="3" id="KW-0560">Oxidoreductase</keyword>
<dbReference type="GO" id="GO:0004497">
    <property type="term" value="F:monooxygenase activity"/>
    <property type="evidence" value="ECO:0007669"/>
    <property type="project" value="UniProtKB-KW"/>
</dbReference>
<gene>
    <name evidence="7" type="ORF">FMAN_10784</name>
</gene>
<dbReference type="Proteomes" id="UP000184255">
    <property type="component" value="Unassembled WGS sequence"/>
</dbReference>
<dbReference type="InterPro" id="IPR036188">
    <property type="entry name" value="FAD/NAD-bd_sf"/>
</dbReference>
<reference evidence="8" key="1">
    <citation type="journal article" date="2016" name="Genome Biol. Evol.">
        <title>Comparative 'omics' of the Fusarium fujikuroi species complex highlights differences in genetic potential and metabolite synthesis.</title>
        <authorList>
            <person name="Niehaus E.-M."/>
            <person name="Muensterkoetter M."/>
            <person name="Proctor R.H."/>
            <person name="Brown D.W."/>
            <person name="Sharon A."/>
            <person name="Idan Y."/>
            <person name="Oren-Young L."/>
            <person name="Sieber C.M."/>
            <person name="Novak O."/>
            <person name="Pencik A."/>
            <person name="Tarkowska D."/>
            <person name="Hromadova K."/>
            <person name="Freeman S."/>
            <person name="Maymon M."/>
            <person name="Elazar M."/>
            <person name="Youssef S.A."/>
            <person name="El-Shabrawy E.S.M."/>
            <person name="Shalaby A.B.A."/>
            <person name="Houterman P."/>
            <person name="Brock N.L."/>
            <person name="Burkhardt I."/>
            <person name="Tsavkelova E.A."/>
            <person name="Dickschat J.S."/>
            <person name="Galuszka P."/>
            <person name="Gueldener U."/>
            <person name="Tudzynski B."/>
        </authorList>
    </citation>
    <scope>NUCLEOTIDE SEQUENCE [LARGE SCALE GENOMIC DNA]</scope>
    <source>
        <strain evidence="8">MRC7560</strain>
    </source>
</reference>
<keyword evidence="8" id="KW-1185">Reference proteome</keyword>
<evidence type="ECO:0000313" key="7">
    <source>
        <dbReference type="EMBL" id="CVL05356.1"/>
    </source>
</evidence>
<accession>A0A1L7UE01</accession>
<dbReference type="Pfam" id="PF01494">
    <property type="entry name" value="FAD_binding_3"/>
    <property type="match status" value="1"/>
</dbReference>
<evidence type="ECO:0000256" key="3">
    <source>
        <dbReference type="ARBA" id="ARBA00023002"/>
    </source>
</evidence>
<dbReference type="RefSeq" id="XP_041689266.1">
    <property type="nucleotide sequence ID" value="XM_041823714.1"/>
</dbReference>
<organism evidence="7 8">
    <name type="scientific">Fusarium mangiferae</name>
    <name type="common">Mango malformation disease fungus</name>
    <dbReference type="NCBI Taxonomy" id="192010"/>
    <lineage>
        <taxon>Eukaryota</taxon>
        <taxon>Fungi</taxon>
        <taxon>Dikarya</taxon>
        <taxon>Ascomycota</taxon>
        <taxon>Pezizomycotina</taxon>
        <taxon>Sordariomycetes</taxon>
        <taxon>Hypocreomycetidae</taxon>
        <taxon>Hypocreales</taxon>
        <taxon>Nectriaceae</taxon>
        <taxon>Fusarium</taxon>
        <taxon>Fusarium fujikuroi species complex</taxon>
    </lineage>
</organism>
<evidence type="ECO:0000256" key="2">
    <source>
        <dbReference type="ARBA" id="ARBA00022827"/>
    </source>
</evidence>
<keyword evidence="4" id="KW-0503">Monooxygenase</keyword>
<name>A0A1L7UE01_FUSMA</name>
<dbReference type="Gene3D" id="3.50.50.60">
    <property type="entry name" value="FAD/NAD(P)-binding domain"/>
    <property type="match status" value="1"/>
</dbReference>
<dbReference type="GO" id="GO:0071949">
    <property type="term" value="F:FAD binding"/>
    <property type="evidence" value="ECO:0007669"/>
    <property type="project" value="InterPro"/>
</dbReference>
<keyword evidence="2" id="KW-0274">FAD</keyword>